<accession>A0A7X1GHP6</accession>
<organism evidence="1 2">
    <name type="scientific">Pseudomonas kielensis</name>
    <dbReference type="NCBI Taxonomy" id="2762577"/>
    <lineage>
        <taxon>Bacteria</taxon>
        <taxon>Pseudomonadati</taxon>
        <taxon>Pseudomonadota</taxon>
        <taxon>Gammaproteobacteria</taxon>
        <taxon>Pseudomonadales</taxon>
        <taxon>Pseudomonadaceae</taxon>
        <taxon>Pseudomonas</taxon>
    </lineage>
</organism>
<proteinExistence type="predicted"/>
<name>A0A7X1GHP6_9PSED</name>
<comment type="caution">
    <text evidence="1">The sequence shown here is derived from an EMBL/GenBank/DDBJ whole genome shotgun (WGS) entry which is preliminary data.</text>
</comment>
<dbReference type="Proteomes" id="UP000526003">
    <property type="component" value="Unassembled WGS sequence"/>
</dbReference>
<evidence type="ECO:0000313" key="2">
    <source>
        <dbReference type="Proteomes" id="UP000526003"/>
    </source>
</evidence>
<keyword evidence="2" id="KW-1185">Reference proteome</keyword>
<protein>
    <submittedName>
        <fullName evidence="1">Uncharacterized protein</fullName>
    </submittedName>
</protein>
<gene>
    <name evidence="1" type="ORF">H7995_22960</name>
</gene>
<sequence>MPGFNDLIEEIEKKHPNDWWIKSRRETESLFPDSFPQVHVYENALRILDSDSWLVLSEKAQKVFPGSRELRGKHQFFDLLNEALAYEYLVSQELCNIRLLRTVKNQKSPDISYEANGVPCYCEVKTINVSQDEIDKMVAGESFDCSIYYELTPQFLNKFDLTIQAAVAQIKSLAPSGLVYVIVHFDDFTLDHYETYQRQISELLACSFPALEVIVRVGVLGTHYIRHGAC</sequence>
<dbReference type="AlphaFoldDB" id="A0A7X1GHP6"/>
<reference evidence="1 2" key="1">
    <citation type="submission" date="2020-08" db="EMBL/GenBank/DDBJ databases">
        <title>Pseudomonas sp. nov.</title>
        <authorList>
            <person name="Gieschler S."/>
            <person name="Fiedler G."/>
            <person name="Brinks E."/>
            <person name="Boehnlein C."/>
            <person name="Franz C.M.A.P."/>
            <person name="Kabisch J."/>
        </authorList>
    </citation>
    <scope>NUCLEOTIDE SEQUENCE [LARGE SCALE GENOMIC DNA]</scope>
    <source>
        <strain evidence="1 2">MBT-1</strain>
    </source>
</reference>
<dbReference type="EMBL" id="JACMYG010000031">
    <property type="protein sequence ID" value="MBC2692652.1"/>
    <property type="molecule type" value="Genomic_DNA"/>
</dbReference>
<evidence type="ECO:0000313" key="1">
    <source>
        <dbReference type="EMBL" id="MBC2692652.1"/>
    </source>
</evidence>
<dbReference type="RefSeq" id="WP_185818929.1">
    <property type="nucleotide sequence ID" value="NZ_JACMYG010000031.1"/>
</dbReference>